<comment type="caution">
    <text evidence="2">The sequence shown here is derived from an EMBL/GenBank/DDBJ whole genome shotgun (WGS) entry which is preliminary data.</text>
</comment>
<reference evidence="3" key="1">
    <citation type="journal article" date="2019" name="Int. J. Syst. Evol. Microbiol.">
        <title>The Global Catalogue of Microorganisms (GCM) 10K type strain sequencing project: providing services to taxonomists for standard genome sequencing and annotation.</title>
        <authorList>
            <consortium name="The Broad Institute Genomics Platform"/>
            <consortium name="The Broad Institute Genome Sequencing Center for Infectious Disease"/>
            <person name="Wu L."/>
            <person name="Ma J."/>
        </authorList>
    </citation>
    <scope>NUCLEOTIDE SEQUENCE [LARGE SCALE GENOMIC DNA]</scope>
    <source>
        <strain evidence="3">NBRC 102520</strain>
    </source>
</reference>
<keyword evidence="1" id="KW-1133">Transmembrane helix</keyword>
<keyword evidence="1" id="KW-0812">Transmembrane</keyword>
<evidence type="ECO:0000313" key="2">
    <source>
        <dbReference type="EMBL" id="GLR89286.1"/>
    </source>
</evidence>
<accession>A0ABQ6B9E8</accession>
<gene>
    <name evidence="2" type="ORF">GCM10007857_59990</name>
</gene>
<name>A0ABQ6B9E8_9BRAD</name>
<keyword evidence="3" id="KW-1185">Reference proteome</keyword>
<dbReference type="EMBL" id="BSOW01000024">
    <property type="protein sequence ID" value="GLR89286.1"/>
    <property type="molecule type" value="Genomic_DNA"/>
</dbReference>
<organism evidence="2 3">
    <name type="scientific">Bradyrhizobium iriomotense</name>
    <dbReference type="NCBI Taxonomy" id="441950"/>
    <lineage>
        <taxon>Bacteria</taxon>
        <taxon>Pseudomonadati</taxon>
        <taxon>Pseudomonadota</taxon>
        <taxon>Alphaproteobacteria</taxon>
        <taxon>Hyphomicrobiales</taxon>
        <taxon>Nitrobacteraceae</taxon>
        <taxon>Bradyrhizobium</taxon>
    </lineage>
</organism>
<evidence type="ECO:0000256" key="1">
    <source>
        <dbReference type="SAM" id="Phobius"/>
    </source>
</evidence>
<evidence type="ECO:0000313" key="3">
    <source>
        <dbReference type="Proteomes" id="UP001156905"/>
    </source>
</evidence>
<dbReference type="Proteomes" id="UP001156905">
    <property type="component" value="Unassembled WGS sequence"/>
</dbReference>
<feature type="transmembrane region" description="Helical" evidence="1">
    <location>
        <begin position="41"/>
        <end position="60"/>
    </location>
</feature>
<proteinExistence type="predicted"/>
<dbReference type="RefSeq" id="WP_284271369.1">
    <property type="nucleotide sequence ID" value="NZ_BSOW01000024.1"/>
</dbReference>
<keyword evidence="1" id="KW-0472">Membrane</keyword>
<protein>
    <submittedName>
        <fullName evidence="2">Uncharacterized protein</fullName>
    </submittedName>
</protein>
<sequence length="83" mass="9170">MLAETLEPLQFAALKRVLHARFVLAALRALGAIMIKPHLAIATAAIVVLTRSLACTLLFGPRIGAARRWIWTSISRRQLLALR</sequence>